<dbReference type="Pfam" id="PF02882">
    <property type="entry name" value="THF_DHG_CYH_C"/>
    <property type="match status" value="1"/>
</dbReference>
<dbReference type="PROSITE" id="PS00767">
    <property type="entry name" value="THF_DHG_CYH_2"/>
    <property type="match status" value="1"/>
</dbReference>
<evidence type="ECO:0000259" key="14">
    <source>
        <dbReference type="Pfam" id="PF02882"/>
    </source>
</evidence>
<dbReference type="NCBIfam" id="NF010763">
    <property type="entry name" value="PRK14166.1"/>
    <property type="match status" value="1"/>
</dbReference>
<comment type="function">
    <text evidence="12">Catalyzes the oxidation of 5,10-methylenetetrahydrofolate to 5,10-methenyltetrahydrofolate and then the hydrolysis of 5,10-methenyltetrahydrofolate to 10-formyltetrahydrofolate.</text>
</comment>
<gene>
    <name evidence="12 15" type="primary">folD</name>
    <name evidence="15" type="ORF">AAH949_03790</name>
</gene>
<keyword evidence="5 12" id="KW-0658">Purine biosynthesis</keyword>
<dbReference type="InterPro" id="IPR000672">
    <property type="entry name" value="THF_DH/CycHdrlase"/>
</dbReference>
<sequence length="284" mass="30404">MVLLDGKKLSVKVKNELSKKAENLKSQGIEPCLAVILVGDDEASKTYVNSKAKACEACGIKSLVYKLEASTSQNELLALINTLNYDDSVDGILVQLPLPSHINKNLILENISALKDVDGFHPNNVGYLNLGFENGFLPCTPFGIMRLLNEYNINLEGLDTVVIGASNIVGKPMSALLLNAGASVSICHIKTKDLKMYTKNADLIVVAAGCPDLLKADMVKDGVIVVDVGINRVDGKIVGDVDFENVSKKASFITPVPGGVGPMTIAILLENTIKSAQNRLKVKK</sequence>
<dbReference type="GO" id="GO:0004488">
    <property type="term" value="F:methylenetetrahydrofolate dehydrogenase (NADP+) activity"/>
    <property type="evidence" value="ECO:0007669"/>
    <property type="project" value="UniProtKB-UniRule"/>
</dbReference>
<dbReference type="CDD" id="cd01080">
    <property type="entry name" value="NAD_bind_m-THF_DH_Cyclohyd"/>
    <property type="match status" value="1"/>
</dbReference>
<dbReference type="EC" id="3.5.4.9" evidence="12"/>
<dbReference type="PRINTS" id="PR00085">
    <property type="entry name" value="THFDHDRGNASE"/>
</dbReference>
<keyword evidence="7 12" id="KW-0521">NADP</keyword>
<dbReference type="InterPro" id="IPR020867">
    <property type="entry name" value="THF_DH/CycHdrlase_CS"/>
</dbReference>
<evidence type="ECO:0000313" key="15">
    <source>
        <dbReference type="EMBL" id="XBJ29964.1"/>
    </source>
</evidence>
<reference evidence="15" key="1">
    <citation type="submission" date="2024-05" db="EMBL/GenBank/DDBJ databases">
        <title>Campylobacter coli isolated from environmental waters in Slovenia.</title>
        <authorList>
            <person name="Zautner A.E."/>
            <person name="Bunk B."/>
            <person name="Riedel T."/>
            <person name="Sproeer C."/>
        </authorList>
    </citation>
    <scope>NUCLEOTIDE SEQUENCE</scope>
    <source>
        <strain evidence="15">CCS1377</strain>
    </source>
</reference>
<feature type="binding site" evidence="12">
    <location>
        <position position="189"/>
    </location>
    <ligand>
        <name>NADP(+)</name>
        <dbReference type="ChEBI" id="CHEBI:58349"/>
    </ligand>
</feature>
<evidence type="ECO:0000256" key="2">
    <source>
        <dbReference type="ARBA" id="ARBA00011738"/>
    </source>
</evidence>
<comment type="catalytic activity">
    <reaction evidence="12">
        <text>(6R)-5,10-methenyltetrahydrofolate + H2O = (6R)-10-formyltetrahydrofolate + H(+)</text>
        <dbReference type="Rhea" id="RHEA:23700"/>
        <dbReference type="ChEBI" id="CHEBI:15377"/>
        <dbReference type="ChEBI" id="CHEBI:15378"/>
        <dbReference type="ChEBI" id="CHEBI:57455"/>
        <dbReference type="ChEBI" id="CHEBI:195366"/>
        <dbReference type="EC" id="3.5.4.9"/>
    </reaction>
</comment>
<dbReference type="Gene3D" id="3.40.50.720">
    <property type="entry name" value="NAD(P)-binding Rossmann-like Domain"/>
    <property type="match status" value="1"/>
</dbReference>
<keyword evidence="9 12" id="KW-0368">Histidine biosynthesis</keyword>
<dbReference type="GO" id="GO:0009086">
    <property type="term" value="P:methionine biosynthetic process"/>
    <property type="evidence" value="ECO:0007669"/>
    <property type="project" value="UniProtKB-KW"/>
</dbReference>
<dbReference type="SUPFAM" id="SSF53223">
    <property type="entry name" value="Aminoacid dehydrogenase-like, N-terminal domain"/>
    <property type="match status" value="1"/>
</dbReference>
<evidence type="ECO:0000256" key="11">
    <source>
        <dbReference type="ARBA" id="ARBA00023268"/>
    </source>
</evidence>
<dbReference type="GO" id="GO:0005829">
    <property type="term" value="C:cytosol"/>
    <property type="evidence" value="ECO:0007669"/>
    <property type="project" value="TreeGrafter"/>
</dbReference>
<dbReference type="EMBL" id="CP155620">
    <property type="protein sequence ID" value="XBJ29964.1"/>
    <property type="molecule type" value="Genomic_DNA"/>
</dbReference>
<comment type="pathway">
    <text evidence="1 12">One-carbon metabolism; tetrahydrofolate interconversion.</text>
</comment>
<dbReference type="InterPro" id="IPR036291">
    <property type="entry name" value="NAD(P)-bd_dom_sf"/>
</dbReference>
<keyword evidence="6 12" id="KW-0378">Hydrolase</keyword>
<comment type="similarity">
    <text evidence="12">Belongs to the tetrahydrofolate dehydrogenase/cyclohydrolase family.</text>
</comment>
<dbReference type="GO" id="GO:0004477">
    <property type="term" value="F:methenyltetrahydrofolate cyclohydrolase activity"/>
    <property type="evidence" value="ECO:0007669"/>
    <property type="project" value="UniProtKB-UniRule"/>
</dbReference>
<evidence type="ECO:0000259" key="13">
    <source>
        <dbReference type="Pfam" id="PF00763"/>
    </source>
</evidence>
<dbReference type="Gene3D" id="3.40.50.10860">
    <property type="entry name" value="Leucine Dehydrogenase, chain A, domain 1"/>
    <property type="match status" value="1"/>
</dbReference>
<dbReference type="InterPro" id="IPR046346">
    <property type="entry name" value="Aminoacid_DH-like_N_sf"/>
</dbReference>
<dbReference type="FunFam" id="3.40.50.10860:FF:000005">
    <property type="entry name" value="C-1-tetrahydrofolate synthase, cytoplasmic, putative"/>
    <property type="match status" value="1"/>
</dbReference>
<dbReference type="HAMAP" id="MF_01576">
    <property type="entry name" value="THF_DHG_CYH"/>
    <property type="match status" value="1"/>
</dbReference>
<feature type="domain" description="Tetrahydrofolate dehydrogenase/cyclohydrolase NAD(P)-binding" evidence="14">
    <location>
        <begin position="138"/>
        <end position="278"/>
    </location>
</feature>
<keyword evidence="4 12" id="KW-0028">Amino-acid biosynthesis</keyword>
<keyword evidence="11 12" id="KW-0511">Multifunctional enzyme</keyword>
<evidence type="ECO:0000256" key="10">
    <source>
        <dbReference type="ARBA" id="ARBA00023167"/>
    </source>
</evidence>
<feature type="domain" description="Tetrahydrofolate dehydrogenase/cyclohydrolase catalytic" evidence="13">
    <location>
        <begin position="4"/>
        <end position="118"/>
    </location>
</feature>
<evidence type="ECO:0000256" key="5">
    <source>
        <dbReference type="ARBA" id="ARBA00022755"/>
    </source>
</evidence>
<dbReference type="GO" id="GO:0006164">
    <property type="term" value="P:purine nucleotide biosynthetic process"/>
    <property type="evidence" value="ECO:0007669"/>
    <property type="project" value="UniProtKB-KW"/>
</dbReference>
<feature type="binding site" evidence="12">
    <location>
        <position position="230"/>
    </location>
    <ligand>
        <name>NADP(+)</name>
        <dbReference type="ChEBI" id="CHEBI:58349"/>
    </ligand>
</feature>
<comment type="catalytic activity">
    <reaction evidence="12">
        <text>(6R)-5,10-methylene-5,6,7,8-tetrahydrofolate + NADP(+) = (6R)-5,10-methenyltetrahydrofolate + NADPH</text>
        <dbReference type="Rhea" id="RHEA:22812"/>
        <dbReference type="ChEBI" id="CHEBI:15636"/>
        <dbReference type="ChEBI" id="CHEBI:57455"/>
        <dbReference type="ChEBI" id="CHEBI:57783"/>
        <dbReference type="ChEBI" id="CHEBI:58349"/>
        <dbReference type="EC" id="1.5.1.5"/>
    </reaction>
</comment>
<keyword evidence="10 12" id="KW-0486">Methionine biosynthesis</keyword>
<feature type="binding site" evidence="12">
    <location>
        <begin position="164"/>
        <end position="166"/>
    </location>
    <ligand>
        <name>NADP(+)</name>
        <dbReference type="ChEBI" id="CHEBI:58349"/>
    </ligand>
</feature>
<dbReference type="RefSeq" id="WP_348519026.1">
    <property type="nucleotide sequence ID" value="NZ_CP155620.1"/>
</dbReference>
<dbReference type="InterPro" id="IPR020630">
    <property type="entry name" value="THF_DH/CycHdrlase_cat_dom"/>
</dbReference>
<dbReference type="AlphaFoldDB" id="A0AAU7E8Z1"/>
<keyword evidence="3 12" id="KW-0554">One-carbon metabolism</keyword>
<dbReference type="GO" id="GO:0000105">
    <property type="term" value="P:L-histidine biosynthetic process"/>
    <property type="evidence" value="ECO:0007669"/>
    <property type="project" value="UniProtKB-KW"/>
</dbReference>
<accession>A0AAU7E8Z1</accession>
<evidence type="ECO:0000256" key="3">
    <source>
        <dbReference type="ARBA" id="ARBA00022563"/>
    </source>
</evidence>
<evidence type="ECO:0000256" key="12">
    <source>
        <dbReference type="HAMAP-Rule" id="MF_01576"/>
    </source>
</evidence>
<evidence type="ECO:0000256" key="7">
    <source>
        <dbReference type="ARBA" id="ARBA00022857"/>
    </source>
</evidence>
<dbReference type="Pfam" id="PF00763">
    <property type="entry name" value="THF_DHG_CYH"/>
    <property type="match status" value="1"/>
</dbReference>
<evidence type="ECO:0000256" key="9">
    <source>
        <dbReference type="ARBA" id="ARBA00023102"/>
    </source>
</evidence>
<evidence type="ECO:0000256" key="1">
    <source>
        <dbReference type="ARBA" id="ARBA00004777"/>
    </source>
</evidence>
<evidence type="ECO:0000256" key="6">
    <source>
        <dbReference type="ARBA" id="ARBA00022801"/>
    </source>
</evidence>
<comment type="subunit">
    <text evidence="2 12">Homodimer.</text>
</comment>
<name>A0AAU7E8Z1_9BACT</name>
<dbReference type="PANTHER" id="PTHR48099:SF5">
    <property type="entry name" value="C-1-TETRAHYDROFOLATE SYNTHASE, CYTOPLASMIC"/>
    <property type="match status" value="1"/>
</dbReference>
<dbReference type="NCBIfam" id="NF010787">
    <property type="entry name" value="PRK14191.1"/>
    <property type="match status" value="1"/>
</dbReference>
<evidence type="ECO:0000256" key="4">
    <source>
        <dbReference type="ARBA" id="ARBA00022605"/>
    </source>
</evidence>
<dbReference type="NCBIfam" id="NF008058">
    <property type="entry name" value="PRK10792.1"/>
    <property type="match status" value="1"/>
</dbReference>
<protein>
    <recommendedName>
        <fullName evidence="12">Bifunctional protein FolD</fullName>
    </recommendedName>
    <domain>
        <recommendedName>
            <fullName evidence="12">Methylenetetrahydrofolate dehydrogenase</fullName>
            <ecNumber evidence="12">1.5.1.5</ecNumber>
        </recommendedName>
    </domain>
    <domain>
        <recommendedName>
            <fullName evidence="12">Methenyltetrahydrofolate cyclohydrolase</fullName>
            <ecNumber evidence="12">3.5.4.9</ecNumber>
        </recommendedName>
    </domain>
</protein>
<dbReference type="SUPFAM" id="SSF51735">
    <property type="entry name" value="NAD(P)-binding Rossmann-fold domains"/>
    <property type="match status" value="1"/>
</dbReference>
<dbReference type="GO" id="GO:0035999">
    <property type="term" value="P:tetrahydrofolate interconversion"/>
    <property type="evidence" value="ECO:0007669"/>
    <property type="project" value="UniProtKB-UniRule"/>
</dbReference>
<dbReference type="FunFam" id="3.40.50.720:FF:000094">
    <property type="entry name" value="Bifunctional protein FolD"/>
    <property type="match status" value="1"/>
</dbReference>
<dbReference type="PANTHER" id="PTHR48099">
    <property type="entry name" value="C-1-TETRAHYDROFOLATE SYNTHASE, CYTOPLASMIC-RELATED"/>
    <property type="match status" value="1"/>
</dbReference>
<keyword evidence="8 12" id="KW-0560">Oxidoreductase</keyword>
<dbReference type="InterPro" id="IPR020631">
    <property type="entry name" value="THF_DH/CycHdrlase_NAD-bd_dom"/>
</dbReference>
<organism evidence="15">
    <name type="scientific">Campylobacter sp. CCS1377</name>
    <dbReference type="NCBI Taxonomy" id="3158229"/>
    <lineage>
        <taxon>Bacteria</taxon>
        <taxon>Pseudomonadati</taxon>
        <taxon>Campylobacterota</taxon>
        <taxon>Epsilonproteobacteria</taxon>
        <taxon>Campylobacterales</taxon>
        <taxon>Campylobacteraceae</taxon>
        <taxon>Campylobacter</taxon>
    </lineage>
</organism>
<dbReference type="PROSITE" id="PS00766">
    <property type="entry name" value="THF_DHG_CYH_1"/>
    <property type="match status" value="1"/>
</dbReference>
<evidence type="ECO:0000256" key="8">
    <source>
        <dbReference type="ARBA" id="ARBA00023002"/>
    </source>
</evidence>
<proteinExistence type="inferred from homology"/>
<dbReference type="EC" id="1.5.1.5" evidence="12"/>